<dbReference type="Proteomes" id="UP000278807">
    <property type="component" value="Unassembled WGS sequence"/>
</dbReference>
<reference evidence="1 2" key="2">
    <citation type="submission" date="2018-11" db="EMBL/GenBank/DDBJ databases">
        <authorList>
            <consortium name="Pathogen Informatics"/>
        </authorList>
    </citation>
    <scope>NUCLEOTIDE SEQUENCE [LARGE SCALE GENOMIC DNA]</scope>
</reference>
<sequence>MEVNETSWLGLDAGKCAIFGVVMKSIVTTGLHEFRIMLSPASALLSRVIIRVGERNPRLPEVPNHRVLMRFEPGFAVRADPRTHILQTLIRKWQFLVTLDDYLRPECQKEGHYVCSSDMDILIISVAPDGEVLNVIWAKKSLVYNSRFHSSGLYHNKYKSRSRRALNYGDIPVPRLPDPQLSCPWNELEELTLRLQTSLSDSRIQPELQRRFQQEGFGRLLDVKIERLGKCAEQSKPSITERSGVSVVNLAPTFC</sequence>
<organism evidence="3">
    <name type="scientific">Rodentolepis nana</name>
    <name type="common">Dwarf tapeworm</name>
    <name type="synonym">Hymenolepis nana</name>
    <dbReference type="NCBI Taxonomy" id="102285"/>
    <lineage>
        <taxon>Eukaryota</taxon>
        <taxon>Metazoa</taxon>
        <taxon>Spiralia</taxon>
        <taxon>Lophotrochozoa</taxon>
        <taxon>Platyhelminthes</taxon>
        <taxon>Cestoda</taxon>
        <taxon>Eucestoda</taxon>
        <taxon>Cyclophyllidea</taxon>
        <taxon>Hymenolepididae</taxon>
        <taxon>Rodentolepis</taxon>
    </lineage>
</organism>
<proteinExistence type="predicted"/>
<dbReference type="OrthoDB" id="6261864at2759"/>
<name>A0A0R3TQH3_RODNA</name>
<dbReference type="WBParaSite" id="HNAJ_0000979501-mRNA-1">
    <property type="protein sequence ID" value="HNAJ_0000979501-mRNA-1"/>
    <property type="gene ID" value="HNAJ_0000979501"/>
</dbReference>
<accession>A0A0R3TQH3</accession>
<dbReference type="EMBL" id="UZAE01012748">
    <property type="protein sequence ID" value="VDO06458.1"/>
    <property type="molecule type" value="Genomic_DNA"/>
</dbReference>
<dbReference type="AlphaFoldDB" id="A0A0R3TQH3"/>
<evidence type="ECO:0000313" key="2">
    <source>
        <dbReference type="Proteomes" id="UP000278807"/>
    </source>
</evidence>
<protein>
    <submittedName>
        <fullName evidence="3">Mitochondrial import inner membrane translocase subunit TIM50</fullName>
    </submittedName>
</protein>
<gene>
    <name evidence="1" type="ORF">HNAJ_LOCUS9790</name>
</gene>
<evidence type="ECO:0000313" key="3">
    <source>
        <dbReference type="WBParaSite" id="HNAJ_0000979501-mRNA-1"/>
    </source>
</evidence>
<dbReference type="STRING" id="102285.A0A0R3TQH3"/>
<evidence type="ECO:0000313" key="1">
    <source>
        <dbReference type="EMBL" id="VDO06458.1"/>
    </source>
</evidence>
<reference evidence="3" key="1">
    <citation type="submission" date="2017-02" db="UniProtKB">
        <authorList>
            <consortium name="WormBaseParasite"/>
        </authorList>
    </citation>
    <scope>IDENTIFICATION</scope>
</reference>
<keyword evidence="2" id="KW-1185">Reference proteome</keyword>